<dbReference type="InterPro" id="IPR036770">
    <property type="entry name" value="Ankyrin_rpt-contain_sf"/>
</dbReference>
<dbReference type="SUPFAM" id="SSF48403">
    <property type="entry name" value="Ankyrin repeat"/>
    <property type="match status" value="1"/>
</dbReference>
<sequence>MPLFGKSRARLKSVLKLSRARNGDPVLSQRAENNPTSRLLSNNSSAELAKPPSYENGSHSVPISVQSPGEDLWTEAYRRLRQRDKQLVEDFEHILQLESGTSHTTDIAPKPIPTLMQETVSRRVDLWNERRWRFRLGNKQIHLRKKVDEVIKNVLKTKDILLAVGQVDPVHIGLPLAGVCLLLSLASSEVEQRTALLDGLTYISSLIRYYTVVDRVYLCKMGRDAKDTDVKCAMIDLFALMLKFQMSALRYFHQKTLSRLQRNILQTDDWAGMLEAVKEADKTCRSYLNLTDSESINNIGTKVNDIEAKIEEQFKELNEKMQELKDLPQNSLLRECFRCFSVVDYQNIKDEVPPRVPGTCEWILNHPKYLMWLNAQETKLLWITADPGCGKTVLAKSLIDEHLLSLDASPADNICYFFFRDEDQKTKNPAAAISTFLHQFFTQDPSLLERAIPFFQRHGDKLCERLSELWKLFLEVTTCPEAGRTICVIDALDECSEDMQDSMIRLLRGVCSQPEDYPKLKFLVTSQPRISMTESLFGIKLGTEIRLMGENAEEKEHIYLEIKTFIQAKIDSFRQLRKQLGIDDNAHESIRHKLNEVENRTYLWVSLTFSELEKNPGIAAERLQRKLDELPPTVEAAYERILARSKDGDKTRKILQIIVMAARPLTITEINVALAVSEMTGSQGLVLEPETTFPATLQASCGSFLDIKNSRVHLIHQSAKKFLLNCGIGTMSLKGWKHSLNEDDSNYVLADICTSYLLLPEFEKDIVVDLERFVLPDATKHSFLAYAAAYWPSHLAKSGAKATRSLLQKAIRLIKAGSNECVNWLVLYLREHMVDLTLRDFRFDLEVAALTGCEVLLEQMFNETINSLRILEAVRPAEYTRNYSVLELLLRKGADPHCKTSRGDSYLGCAIFYGDVSLVKILLDKGADPNENIFGQPALAHAAACGYPEIVEMLLDNGACLEGRDKHDCRTALSFAAAASPARLHEYPYASRRDYLRVVEILLHKGADPLSVDNSDRTPLYYAIRSGKSDLIRLMLDSGVHPDSMISRDGGCLHVAAMSATAEVIDLLLSRGASLDSKNYFQRTPLLCAAAHENYPAVKRLLEHGAFPDSVDSFGSTPLAHAAKNGQIEILKELLAAKANPDTANYSGMTPLFTAVFFGKTRAVEILLEKVTNLCPVDSFGDTPLSWAQRSGKTEIVEMLSAAYNKSLATNKTEAELVAN</sequence>
<feature type="repeat" description="ANK" evidence="2">
    <location>
        <begin position="1015"/>
        <end position="1047"/>
    </location>
</feature>
<evidence type="ECO:0000259" key="6">
    <source>
        <dbReference type="Pfam" id="PF24883"/>
    </source>
</evidence>
<dbReference type="PANTHER" id="PTHR10039">
    <property type="entry name" value="AMELOGENIN"/>
    <property type="match status" value="1"/>
</dbReference>
<dbReference type="InterPro" id="IPR054471">
    <property type="entry name" value="GPIID_WHD"/>
</dbReference>
<comment type="caution">
    <text evidence="7">The sequence shown here is derived from an EMBL/GenBank/DDBJ whole genome shotgun (WGS) entry which is preliminary data.</text>
</comment>
<evidence type="ECO:0000313" key="7">
    <source>
        <dbReference type="EMBL" id="KKA22546.1"/>
    </source>
</evidence>
<feature type="repeat" description="ANK" evidence="2">
    <location>
        <begin position="1081"/>
        <end position="1113"/>
    </location>
</feature>
<feature type="domain" description="Nephrocystin 3-like N-terminal" evidence="6">
    <location>
        <begin position="358"/>
        <end position="526"/>
    </location>
</feature>
<dbReference type="Pfam" id="PF17100">
    <property type="entry name" value="NACHT_N"/>
    <property type="match status" value="1"/>
</dbReference>
<dbReference type="Pfam" id="PF24883">
    <property type="entry name" value="NPHP3_N"/>
    <property type="match status" value="1"/>
</dbReference>
<evidence type="ECO:0000256" key="2">
    <source>
        <dbReference type="PROSITE-ProRule" id="PRU00023"/>
    </source>
</evidence>
<feature type="region of interest" description="Disordered" evidence="3">
    <location>
        <begin position="25"/>
        <end position="62"/>
    </location>
</feature>
<evidence type="ECO:0000256" key="1">
    <source>
        <dbReference type="ARBA" id="ARBA00022737"/>
    </source>
</evidence>
<evidence type="ECO:0000259" key="5">
    <source>
        <dbReference type="Pfam" id="PF22939"/>
    </source>
</evidence>
<keyword evidence="2" id="KW-0040">ANK repeat</keyword>
<feature type="repeat" description="ANK" evidence="2">
    <location>
        <begin position="1114"/>
        <end position="1146"/>
    </location>
</feature>
<dbReference type="STRING" id="1408163.A0A0F4YXH1"/>
<dbReference type="RefSeq" id="XP_013329158.1">
    <property type="nucleotide sequence ID" value="XM_013473704.1"/>
</dbReference>
<dbReference type="Gene3D" id="1.25.40.20">
    <property type="entry name" value="Ankyrin repeat-containing domain"/>
    <property type="match status" value="2"/>
</dbReference>
<dbReference type="SUPFAM" id="SSF52540">
    <property type="entry name" value="P-loop containing nucleoside triphosphate hydrolases"/>
    <property type="match status" value="1"/>
</dbReference>
<keyword evidence="1" id="KW-0677">Repeat</keyword>
<dbReference type="SMART" id="SM00248">
    <property type="entry name" value="ANK"/>
    <property type="match status" value="10"/>
</dbReference>
<feature type="repeat" description="ANK" evidence="2">
    <location>
        <begin position="1053"/>
        <end position="1080"/>
    </location>
</feature>
<dbReference type="AlphaFoldDB" id="A0A0F4YXH1"/>
<dbReference type="OrthoDB" id="4772757at2759"/>
<feature type="domain" description="NWD NACHT-NTPase N-terminal" evidence="4">
    <location>
        <begin position="70"/>
        <end position="284"/>
    </location>
</feature>
<evidence type="ECO:0000256" key="3">
    <source>
        <dbReference type="SAM" id="MobiDB-lite"/>
    </source>
</evidence>
<dbReference type="Pfam" id="PF12796">
    <property type="entry name" value="Ank_2"/>
    <property type="match status" value="3"/>
</dbReference>
<feature type="repeat" description="ANK" evidence="2">
    <location>
        <begin position="934"/>
        <end position="966"/>
    </location>
</feature>
<keyword evidence="8" id="KW-1185">Reference proteome</keyword>
<dbReference type="InterPro" id="IPR056884">
    <property type="entry name" value="NPHP3-like_N"/>
</dbReference>
<accession>A0A0F4YXH1</accession>
<dbReference type="InterPro" id="IPR027417">
    <property type="entry name" value="P-loop_NTPase"/>
</dbReference>
<feature type="compositionally biased region" description="Polar residues" evidence="3">
    <location>
        <begin position="30"/>
        <end position="46"/>
    </location>
</feature>
<name>A0A0F4YXH1_RASE3</name>
<gene>
    <name evidence="7" type="ORF">T310_3429</name>
</gene>
<dbReference type="InterPro" id="IPR031359">
    <property type="entry name" value="NACHT_N"/>
</dbReference>
<dbReference type="Proteomes" id="UP000053958">
    <property type="component" value="Unassembled WGS sequence"/>
</dbReference>
<dbReference type="InterPro" id="IPR002110">
    <property type="entry name" value="Ankyrin_rpt"/>
</dbReference>
<dbReference type="Gene3D" id="3.40.50.300">
    <property type="entry name" value="P-loop containing nucleotide triphosphate hydrolases"/>
    <property type="match status" value="1"/>
</dbReference>
<evidence type="ECO:0000259" key="4">
    <source>
        <dbReference type="Pfam" id="PF17100"/>
    </source>
</evidence>
<feature type="domain" description="GPI inositol-deacylase winged helix" evidence="5">
    <location>
        <begin position="639"/>
        <end position="727"/>
    </location>
</feature>
<protein>
    <submittedName>
        <fullName evidence="7">Sex-determining protein fem-1</fullName>
    </submittedName>
</protein>
<evidence type="ECO:0000313" key="8">
    <source>
        <dbReference type="Proteomes" id="UP000053958"/>
    </source>
</evidence>
<dbReference type="EMBL" id="LASV01000137">
    <property type="protein sequence ID" value="KKA22546.1"/>
    <property type="molecule type" value="Genomic_DNA"/>
</dbReference>
<dbReference type="GeneID" id="25315778"/>
<reference evidence="7 8" key="1">
    <citation type="submission" date="2015-04" db="EMBL/GenBank/DDBJ databases">
        <authorList>
            <person name="Heijne W.H."/>
            <person name="Fedorova N.D."/>
            <person name="Nierman W.C."/>
            <person name="Vollebregt A.W."/>
            <person name="Zhao Z."/>
            <person name="Wu L."/>
            <person name="Kumar M."/>
            <person name="Stam H."/>
            <person name="van den Berg M.A."/>
            <person name="Pel H.J."/>
        </authorList>
    </citation>
    <scope>NUCLEOTIDE SEQUENCE [LARGE SCALE GENOMIC DNA]</scope>
    <source>
        <strain evidence="7 8">CBS 393.64</strain>
    </source>
</reference>
<feature type="repeat" description="ANK" evidence="2">
    <location>
        <begin position="1147"/>
        <end position="1179"/>
    </location>
</feature>
<feature type="repeat" description="ANK" evidence="2">
    <location>
        <begin position="902"/>
        <end position="930"/>
    </location>
</feature>
<organism evidence="7 8">
    <name type="scientific">Rasamsonia emersonii (strain ATCC 16479 / CBS 393.64 / IMI 116815)</name>
    <dbReference type="NCBI Taxonomy" id="1408163"/>
    <lineage>
        <taxon>Eukaryota</taxon>
        <taxon>Fungi</taxon>
        <taxon>Dikarya</taxon>
        <taxon>Ascomycota</taxon>
        <taxon>Pezizomycotina</taxon>
        <taxon>Eurotiomycetes</taxon>
        <taxon>Eurotiomycetidae</taxon>
        <taxon>Eurotiales</taxon>
        <taxon>Trichocomaceae</taxon>
        <taxon>Rasamsonia</taxon>
    </lineage>
</organism>
<dbReference type="PROSITE" id="PS50088">
    <property type="entry name" value="ANK_REPEAT"/>
    <property type="match status" value="7"/>
</dbReference>
<proteinExistence type="predicted"/>
<dbReference type="Pfam" id="PF22939">
    <property type="entry name" value="WHD_GPIID"/>
    <property type="match status" value="1"/>
</dbReference>
<dbReference type="PROSITE" id="PS50297">
    <property type="entry name" value="ANK_REP_REGION"/>
    <property type="match status" value="4"/>
</dbReference>